<keyword evidence="9" id="KW-1185">Reference proteome</keyword>
<feature type="transmembrane region" description="Helical" evidence="7">
    <location>
        <begin position="362"/>
        <end position="380"/>
    </location>
</feature>
<dbReference type="GO" id="GO:0016020">
    <property type="term" value="C:membrane"/>
    <property type="evidence" value="ECO:0007669"/>
    <property type="project" value="UniProtKB-SubCell"/>
</dbReference>
<gene>
    <name evidence="8 10 11" type="ORF">SRAE_2000358700</name>
</gene>
<evidence type="ECO:0000313" key="10">
    <source>
        <dbReference type="WBParaSite" id="SRAE_2000358700.1"/>
    </source>
</evidence>
<dbReference type="CTD" id="36381303"/>
<dbReference type="RefSeq" id="XP_024508133.1">
    <property type="nucleotide sequence ID" value="XM_024654797.1"/>
</dbReference>
<evidence type="ECO:0000256" key="5">
    <source>
        <dbReference type="ARBA" id="ARBA00023136"/>
    </source>
</evidence>
<keyword evidence="4 7" id="KW-1133">Transmembrane helix</keyword>
<proteinExistence type="predicted"/>
<evidence type="ECO:0000313" key="11">
    <source>
        <dbReference type="WormBase" id="SRAE_2000358700"/>
    </source>
</evidence>
<evidence type="ECO:0000313" key="8">
    <source>
        <dbReference type="EMBL" id="CEF68933.1"/>
    </source>
</evidence>
<dbReference type="STRING" id="34506.A0A090LL81"/>
<dbReference type="PANTHER" id="PTHR13906">
    <property type="entry name" value="PORCUPINE"/>
    <property type="match status" value="1"/>
</dbReference>
<keyword evidence="2 8" id="KW-0808">Transferase</keyword>
<feature type="transmembrane region" description="Helical" evidence="7">
    <location>
        <begin position="431"/>
        <end position="451"/>
    </location>
</feature>
<reference evidence="8 9" key="1">
    <citation type="submission" date="2014-09" db="EMBL/GenBank/DDBJ databases">
        <authorList>
            <person name="Martin A.A."/>
        </authorList>
    </citation>
    <scope>NUCLEOTIDE SEQUENCE</scope>
    <source>
        <strain evidence="9">ED321</strain>
        <strain evidence="8">ED321 Heterogonic</strain>
    </source>
</reference>
<dbReference type="GeneID" id="36381303"/>
<feature type="transmembrane region" description="Helical" evidence="7">
    <location>
        <begin position="55"/>
        <end position="72"/>
    </location>
</feature>
<evidence type="ECO:0000313" key="9">
    <source>
        <dbReference type="Proteomes" id="UP000035682"/>
    </source>
</evidence>
<keyword evidence="5 7" id="KW-0472">Membrane</keyword>
<keyword evidence="6" id="KW-0012">Acyltransferase</keyword>
<evidence type="ECO:0000256" key="1">
    <source>
        <dbReference type="ARBA" id="ARBA00004141"/>
    </source>
</evidence>
<keyword evidence="3 7" id="KW-0812">Transmembrane</keyword>
<organism evidence="8">
    <name type="scientific">Strongyloides ratti</name>
    <name type="common">Parasitic roundworm</name>
    <dbReference type="NCBI Taxonomy" id="34506"/>
    <lineage>
        <taxon>Eukaryota</taxon>
        <taxon>Metazoa</taxon>
        <taxon>Ecdysozoa</taxon>
        <taxon>Nematoda</taxon>
        <taxon>Chromadorea</taxon>
        <taxon>Rhabditida</taxon>
        <taxon>Tylenchina</taxon>
        <taxon>Panagrolaimomorpha</taxon>
        <taxon>Strongyloidoidea</taxon>
        <taxon>Strongyloididae</taxon>
        <taxon>Strongyloides</taxon>
    </lineage>
</organism>
<dbReference type="InterPro" id="IPR004299">
    <property type="entry name" value="MBOAT_fam"/>
</dbReference>
<dbReference type="OMA" id="NITQFGQ"/>
<dbReference type="Proteomes" id="UP000035682">
    <property type="component" value="Unplaced"/>
</dbReference>
<evidence type="ECO:0000256" key="6">
    <source>
        <dbReference type="ARBA" id="ARBA00023315"/>
    </source>
</evidence>
<evidence type="ECO:0000256" key="3">
    <source>
        <dbReference type="ARBA" id="ARBA00022692"/>
    </source>
</evidence>
<evidence type="ECO:0000256" key="7">
    <source>
        <dbReference type="SAM" id="Phobius"/>
    </source>
</evidence>
<dbReference type="WBParaSite" id="SRAE_2000358700.1">
    <property type="protein sequence ID" value="SRAE_2000358700.1"/>
    <property type="gene ID" value="WBGene00263810"/>
</dbReference>
<sequence>MEATFYDGCKIFLPLSKLFGFDVNFINFVLSLLVSFGLAKFFVKYLTILDVSVNIRSLYTGGCGILICYFMYGKGIIHPIIMSFLNYCIMAYFPKELTIKLCFIISLSHLLIIHLIRYIYVDIYTIDITSVLMIMVQKCCLISLALANGRDEKLANNKENSLKSISEIPDILMYIAYMFNFQTFLTGPSFEFVDFKNFIEGKHYIERKEKKSNVENIIRDKIIYGNMFLIIYLIFKDYSCDNVLAQHIIQLPWYLWIISCQMGTTILRGRYYFAWYISDAICNISGFGFNGYDENDEEKWDLCTNVNVKKVELSYSLKECIDNWNIGTCKWLRLTVYERLPESSRTMGTFVLSAIWHGFHPGYYVTFTIAALFTNASRIFRKYFRYHFTSSNDKKQMYDIFTFVVTRLAIIYGAIPFALETFYKSTVFLKQFYFCGHFIALAVIFIVPNIFEKPSFSENHTIKKNKSSCNNNKNDEVFVDKTQESIKSDCKKLN</sequence>
<dbReference type="OrthoDB" id="286734at2759"/>
<evidence type="ECO:0000256" key="2">
    <source>
        <dbReference type="ARBA" id="ARBA00022679"/>
    </source>
</evidence>
<dbReference type="Pfam" id="PF03062">
    <property type="entry name" value="MBOAT"/>
    <property type="match status" value="1"/>
</dbReference>
<feature type="transmembrane region" description="Helical" evidence="7">
    <location>
        <begin position="273"/>
        <end position="292"/>
    </location>
</feature>
<feature type="transmembrane region" description="Helical" evidence="7">
    <location>
        <begin position="25"/>
        <end position="43"/>
    </location>
</feature>
<comment type="subcellular location">
    <subcellularLocation>
        <location evidence="1">Membrane</location>
        <topology evidence="1">Multi-pass membrane protein</topology>
    </subcellularLocation>
</comment>
<reference evidence="10" key="2">
    <citation type="submission" date="2020-12" db="UniProtKB">
        <authorList>
            <consortium name="WormBaseParasite"/>
        </authorList>
    </citation>
    <scope>IDENTIFICATION</scope>
</reference>
<dbReference type="WormBase" id="SRAE_2000358700">
    <property type="protein sequence ID" value="SRP08622"/>
    <property type="gene ID" value="WBGene00263810"/>
</dbReference>
<dbReference type="EMBL" id="LN609529">
    <property type="protein sequence ID" value="CEF68933.1"/>
    <property type="molecule type" value="Genomic_DNA"/>
</dbReference>
<accession>A0A090LL81</accession>
<dbReference type="PANTHER" id="PTHR13906:SF4">
    <property type="entry name" value="LYSOPHOSPHOLIPID ACYLTRANSFERASE 6"/>
    <property type="match status" value="1"/>
</dbReference>
<evidence type="ECO:0000256" key="4">
    <source>
        <dbReference type="ARBA" id="ARBA00022989"/>
    </source>
</evidence>
<dbReference type="InterPro" id="IPR049941">
    <property type="entry name" value="LPLAT_7/PORCN-like"/>
</dbReference>
<feature type="transmembrane region" description="Helical" evidence="7">
    <location>
        <begin position="400"/>
        <end position="419"/>
    </location>
</feature>
<protein>
    <submittedName>
        <fullName evidence="8 10">Membrane bound O-acyl transferase, MBOAT family-containing protein</fullName>
    </submittedName>
</protein>
<dbReference type="GO" id="GO:0030258">
    <property type="term" value="P:lipid modification"/>
    <property type="evidence" value="ECO:0007669"/>
    <property type="project" value="TreeGrafter"/>
</dbReference>
<name>A0A090LL81_STRRB</name>
<feature type="transmembrane region" description="Helical" evidence="7">
    <location>
        <begin position="101"/>
        <end position="120"/>
    </location>
</feature>
<dbReference type="GO" id="GO:0016746">
    <property type="term" value="F:acyltransferase activity"/>
    <property type="evidence" value="ECO:0007669"/>
    <property type="project" value="UniProtKB-KW"/>
</dbReference>
<dbReference type="AlphaFoldDB" id="A0A090LL81"/>